<evidence type="ECO:0000313" key="3">
    <source>
        <dbReference type="EMBL" id="MDX5930203.1"/>
    </source>
</evidence>
<comment type="caution">
    <text evidence="3">The sequence shown here is derived from an EMBL/GenBank/DDBJ whole genome shotgun (WGS) entry which is preliminary data.</text>
</comment>
<accession>A0AAW9DNE9</accession>
<dbReference type="Proteomes" id="UP001279553">
    <property type="component" value="Unassembled WGS sequence"/>
</dbReference>
<dbReference type="AlphaFoldDB" id="A0AAW9DNE9"/>
<dbReference type="Pfam" id="PF00534">
    <property type="entry name" value="Glycos_transf_1"/>
    <property type="match status" value="1"/>
</dbReference>
<dbReference type="InterPro" id="IPR001296">
    <property type="entry name" value="Glyco_trans_1"/>
</dbReference>
<keyword evidence="1 3" id="KW-0808">Transferase</keyword>
<dbReference type="EMBL" id="JAWXYB010000018">
    <property type="protein sequence ID" value="MDX5930203.1"/>
    <property type="molecule type" value="Genomic_DNA"/>
</dbReference>
<sequence>MRLVLITAAPFEAVSGASFYHRRLLAAWQDMGGEAEVIALETPAKAALADRFDDAAAILVEGSAFELALAALPGLQARGALALIHHPTALEPGTPEARRNQLKQLETTMLPKFRGVIAASTPIAERLSSEFGVLASRIHVLVPGTDHQPQVAIDADAPFGAPCTILSLGTLTYRKGYDVLLRALALLPDLNWHLILAGEPRDPAYAAEIVDLIDRLGLTDRVERHGAAAGAELAALWARTDLFASATRFEGFGMAIAEAMARGLPVAITDGGAAGDLVVVGAGIVAPVDDVAQFSKALRRLIFSPALRAEMGAIAWNHARSLPQWPEQAAALERILRH</sequence>
<organism evidence="3 4">
    <name type="scientific">Acidiphilium acidophilum</name>
    <name type="common">Thiobacillus acidophilus</name>
    <dbReference type="NCBI Taxonomy" id="76588"/>
    <lineage>
        <taxon>Bacteria</taxon>
        <taxon>Pseudomonadati</taxon>
        <taxon>Pseudomonadota</taxon>
        <taxon>Alphaproteobacteria</taxon>
        <taxon>Acetobacterales</taxon>
        <taxon>Acidocellaceae</taxon>
        <taxon>Acidiphilium</taxon>
    </lineage>
</organism>
<dbReference type="EC" id="2.4.-.-" evidence="3"/>
<reference evidence="3 4" key="1">
    <citation type="submission" date="2023-11" db="EMBL/GenBank/DDBJ databases">
        <title>MicrobeMod: A computational toolkit for identifying prokaryotic methylation and restriction-modification with nanopore sequencing.</title>
        <authorList>
            <person name="Crits-Christoph A."/>
            <person name="Kang S.C."/>
            <person name="Lee H."/>
            <person name="Ostrov N."/>
        </authorList>
    </citation>
    <scope>NUCLEOTIDE SEQUENCE [LARGE SCALE GENOMIC DNA]</scope>
    <source>
        <strain evidence="3 4">DSMZ 700</strain>
    </source>
</reference>
<keyword evidence="4" id="KW-1185">Reference proteome</keyword>
<dbReference type="SUPFAM" id="SSF53756">
    <property type="entry name" value="UDP-Glycosyltransferase/glycogen phosphorylase"/>
    <property type="match status" value="1"/>
</dbReference>
<feature type="domain" description="Glycosyl transferase family 1" evidence="2">
    <location>
        <begin position="164"/>
        <end position="314"/>
    </location>
</feature>
<dbReference type="Gene3D" id="3.40.50.2000">
    <property type="entry name" value="Glycogen Phosphorylase B"/>
    <property type="match status" value="2"/>
</dbReference>
<dbReference type="PANTHER" id="PTHR46401:SF2">
    <property type="entry name" value="GLYCOSYLTRANSFERASE WBBK-RELATED"/>
    <property type="match status" value="1"/>
</dbReference>
<dbReference type="PANTHER" id="PTHR46401">
    <property type="entry name" value="GLYCOSYLTRANSFERASE WBBK-RELATED"/>
    <property type="match status" value="1"/>
</dbReference>
<dbReference type="GO" id="GO:0009103">
    <property type="term" value="P:lipopolysaccharide biosynthetic process"/>
    <property type="evidence" value="ECO:0007669"/>
    <property type="project" value="TreeGrafter"/>
</dbReference>
<protein>
    <submittedName>
        <fullName evidence="3">Glycosyltransferase family 4 protein</fullName>
        <ecNumber evidence="3">2.4.-.-</ecNumber>
    </submittedName>
</protein>
<keyword evidence="3" id="KW-0328">Glycosyltransferase</keyword>
<proteinExistence type="predicted"/>
<gene>
    <name evidence="3" type="ORF">SIL87_05400</name>
</gene>
<name>A0AAW9DNE9_ACIAO</name>
<evidence type="ECO:0000313" key="4">
    <source>
        <dbReference type="Proteomes" id="UP001279553"/>
    </source>
</evidence>
<dbReference type="GO" id="GO:0016757">
    <property type="term" value="F:glycosyltransferase activity"/>
    <property type="evidence" value="ECO:0007669"/>
    <property type="project" value="UniProtKB-KW"/>
</dbReference>
<evidence type="ECO:0000256" key="1">
    <source>
        <dbReference type="ARBA" id="ARBA00022679"/>
    </source>
</evidence>
<evidence type="ECO:0000259" key="2">
    <source>
        <dbReference type="Pfam" id="PF00534"/>
    </source>
</evidence>
<dbReference type="CDD" id="cd03801">
    <property type="entry name" value="GT4_PimA-like"/>
    <property type="match status" value="1"/>
</dbReference>